<dbReference type="Proteomes" id="UP000558688">
    <property type="component" value="Unassembled WGS sequence"/>
</dbReference>
<name>A0A8H5EDH4_FUSOX</name>
<dbReference type="AlphaFoldDB" id="A0A8H5EDH4"/>
<protein>
    <submittedName>
        <fullName evidence="1">Uncharacterized protein</fullName>
    </submittedName>
</protein>
<gene>
    <name evidence="1" type="ORF">FOXYS1_12888</name>
</gene>
<dbReference type="EMBL" id="JAAFOW010002593">
    <property type="protein sequence ID" value="KAF5256625.1"/>
    <property type="molecule type" value="Genomic_DNA"/>
</dbReference>
<proteinExistence type="predicted"/>
<evidence type="ECO:0000313" key="1">
    <source>
        <dbReference type="EMBL" id="KAF5256625.1"/>
    </source>
</evidence>
<comment type="caution">
    <text evidence="1">The sequence shown here is derived from an EMBL/GenBank/DDBJ whole genome shotgun (WGS) entry which is preliminary data.</text>
</comment>
<accession>A0A8H5EDH4</accession>
<evidence type="ECO:0000313" key="2">
    <source>
        <dbReference type="Proteomes" id="UP000558688"/>
    </source>
</evidence>
<reference evidence="1" key="1">
    <citation type="submission" date="2020-02" db="EMBL/GenBank/DDBJ databases">
        <title>Identification and distribution of gene clusters putatively required for synthesis of sphingolipid metabolism inhibitors in phylogenetically diverse species of the filamentous fungus Fusarium.</title>
        <authorList>
            <person name="Kim H.-S."/>
            <person name="Busman M."/>
            <person name="Brown D.W."/>
            <person name="Divon H."/>
            <person name="Uhlig S."/>
            <person name="Proctor R.H."/>
        </authorList>
    </citation>
    <scope>NUCLEOTIDE SEQUENCE [LARGE SCALE GENOMIC DNA]</scope>
    <source>
        <strain evidence="1">NRRL 39464</strain>
    </source>
</reference>
<sequence length="154" mass="17548">MIRSWLASIYIAPAIDVKVIKPPPEMARMKAGKDIYFERQAKAEMGSSVDKETLSLPGAQFGTYHLKHRRETFGPQDNDQPSLDLLVFRRQLVLEKLETLAEKLKNNFGALFEDKVPTIDYCSSFSRYPSAIFSYIAKKTPQCKAEFLCPLIIE</sequence>
<organism evidence="1 2">
    <name type="scientific">Fusarium oxysporum</name>
    <name type="common">Fusarium vascular wilt</name>
    <dbReference type="NCBI Taxonomy" id="5507"/>
    <lineage>
        <taxon>Eukaryota</taxon>
        <taxon>Fungi</taxon>
        <taxon>Dikarya</taxon>
        <taxon>Ascomycota</taxon>
        <taxon>Pezizomycotina</taxon>
        <taxon>Sordariomycetes</taxon>
        <taxon>Hypocreomycetidae</taxon>
        <taxon>Hypocreales</taxon>
        <taxon>Nectriaceae</taxon>
        <taxon>Fusarium</taxon>
        <taxon>Fusarium oxysporum species complex</taxon>
    </lineage>
</organism>